<dbReference type="Proteomes" id="UP000057820">
    <property type="component" value="Chromosome 1"/>
</dbReference>
<reference evidence="7" key="1">
    <citation type="submission" date="2015-03" db="EMBL/GenBank/DDBJ databases">
        <authorList>
            <consortium name="Pathogen Informatics"/>
        </authorList>
    </citation>
    <scope>NUCLEOTIDE SEQUENCE [LARGE SCALE GENOMIC DNA]</scope>
    <source>
        <strain evidence="7">NCTC11134</strain>
    </source>
</reference>
<keyword evidence="4" id="KW-0804">Transcription</keyword>
<keyword evidence="3 5" id="KW-0238">DNA-binding</keyword>
<dbReference type="InterPro" id="IPR009057">
    <property type="entry name" value="Homeodomain-like_sf"/>
</dbReference>
<dbReference type="RefSeq" id="WP_011209321.1">
    <property type="nucleotide sequence ID" value="NZ_CAACYE020000001.1"/>
</dbReference>
<accession>A0A0H5NJT7</accession>
<dbReference type="GO" id="GO:0003700">
    <property type="term" value="F:DNA-binding transcription factor activity"/>
    <property type="evidence" value="ECO:0007669"/>
    <property type="project" value="TreeGrafter"/>
</dbReference>
<name>A0A0H5NJT7_NOCFR</name>
<dbReference type="InterPro" id="IPR039538">
    <property type="entry name" value="BetI_C"/>
</dbReference>
<evidence type="ECO:0000256" key="2">
    <source>
        <dbReference type="ARBA" id="ARBA00023015"/>
    </source>
</evidence>
<evidence type="ECO:0000313" key="6">
    <source>
        <dbReference type="EMBL" id="CRY75392.1"/>
    </source>
</evidence>
<sequence>MPKLVDHAERRQAITAAVWRLIADRGLEALNMRDIAAEAGYANGSLKHYFKGKDDLLRFAYQHVFDATNRRVAAALGEATGLAAIRLFCREVLPVTAETLQEARIAIALWQRAVYDEPLGAVNERALADWRERLIDFLDQARDAGEITDVDTVVVADQILTLLMGAQITGVLTPATATPDRQLELLEALLDRIRT</sequence>
<dbReference type="InterPro" id="IPR036271">
    <property type="entry name" value="Tet_transcr_reg_TetR-rel_C_sf"/>
</dbReference>
<dbReference type="Pfam" id="PF13977">
    <property type="entry name" value="TetR_C_6"/>
    <property type="match status" value="1"/>
</dbReference>
<evidence type="ECO:0000256" key="1">
    <source>
        <dbReference type="ARBA" id="ARBA00022491"/>
    </source>
</evidence>
<keyword evidence="2" id="KW-0805">Transcription regulation</keyword>
<keyword evidence="1" id="KW-0678">Repressor</keyword>
<evidence type="ECO:0000313" key="7">
    <source>
        <dbReference type="Proteomes" id="UP000057820"/>
    </source>
</evidence>
<dbReference type="OMA" id="IEGATMR"/>
<feature type="DNA-binding region" description="H-T-H motif" evidence="5">
    <location>
        <begin position="31"/>
        <end position="50"/>
    </location>
</feature>
<dbReference type="PRINTS" id="PR00455">
    <property type="entry name" value="HTHTETR"/>
</dbReference>
<dbReference type="PROSITE" id="PS50977">
    <property type="entry name" value="HTH_TETR_2"/>
    <property type="match status" value="1"/>
</dbReference>
<dbReference type="SUPFAM" id="SSF46689">
    <property type="entry name" value="Homeodomain-like"/>
    <property type="match status" value="1"/>
</dbReference>
<gene>
    <name evidence="6" type="ORF">ERS450000_01306</name>
</gene>
<dbReference type="PANTHER" id="PTHR30055:SF148">
    <property type="entry name" value="TETR-FAMILY TRANSCRIPTIONAL REGULATOR"/>
    <property type="match status" value="1"/>
</dbReference>
<evidence type="ECO:0000256" key="5">
    <source>
        <dbReference type="PROSITE-ProRule" id="PRU00335"/>
    </source>
</evidence>
<dbReference type="SUPFAM" id="SSF48498">
    <property type="entry name" value="Tetracyclin repressor-like, C-terminal domain"/>
    <property type="match status" value="1"/>
</dbReference>
<proteinExistence type="predicted"/>
<dbReference type="InterPro" id="IPR050109">
    <property type="entry name" value="HTH-type_TetR-like_transc_reg"/>
</dbReference>
<protein>
    <submittedName>
        <fullName evidence="6">Transcriptional regulator BetI</fullName>
    </submittedName>
</protein>
<dbReference type="KEGG" id="nfr:ERS450000_01306"/>
<dbReference type="EMBL" id="LN868938">
    <property type="protein sequence ID" value="CRY75392.1"/>
    <property type="molecule type" value="Genomic_DNA"/>
</dbReference>
<organism evidence="6 7">
    <name type="scientific">Nocardia farcinica</name>
    <dbReference type="NCBI Taxonomy" id="37329"/>
    <lineage>
        <taxon>Bacteria</taxon>
        <taxon>Bacillati</taxon>
        <taxon>Actinomycetota</taxon>
        <taxon>Actinomycetes</taxon>
        <taxon>Mycobacteriales</taxon>
        <taxon>Nocardiaceae</taxon>
        <taxon>Nocardia</taxon>
    </lineage>
</organism>
<dbReference type="InterPro" id="IPR001647">
    <property type="entry name" value="HTH_TetR"/>
</dbReference>
<dbReference type="GO" id="GO:0000976">
    <property type="term" value="F:transcription cis-regulatory region binding"/>
    <property type="evidence" value="ECO:0007669"/>
    <property type="project" value="TreeGrafter"/>
</dbReference>
<dbReference type="Gene3D" id="1.10.357.10">
    <property type="entry name" value="Tetracycline Repressor, domain 2"/>
    <property type="match status" value="1"/>
</dbReference>
<dbReference type="GeneID" id="61133524"/>
<dbReference type="Pfam" id="PF00440">
    <property type="entry name" value="TetR_N"/>
    <property type="match status" value="1"/>
</dbReference>
<dbReference type="PANTHER" id="PTHR30055">
    <property type="entry name" value="HTH-TYPE TRANSCRIPTIONAL REGULATOR RUTR"/>
    <property type="match status" value="1"/>
</dbReference>
<evidence type="ECO:0000256" key="3">
    <source>
        <dbReference type="ARBA" id="ARBA00023125"/>
    </source>
</evidence>
<evidence type="ECO:0000256" key="4">
    <source>
        <dbReference type="ARBA" id="ARBA00023163"/>
    </source>
</evidence>
<dbReference type="AlphaFoldDB" id="A0A0H5NJT7"/>